<dbReference type="eggNOG" id="COG0640">
    <property type="taxonomic scope" value="Bacteria"/>
</dbReference>
<sequence length="100" mass="11416">MNEQEIAKICKALGDENRVKIIKMLTVGELCACKILEEFSITQSTLSHHMKILSDCNLISVRKDGKWSYYSINCKTFSEFKNVISEISCEKNKKSECSCK</sequence>
<evidence type="ECO:0000256" key="2">
    <source>
        <dbReference type="ARBA" id="ARBA00023125"/>
    </source>
</evidence>
<dbReference type="NCBIfam" id="NF033788">
    <property type="entry name" value="HTH_metalloreg"/>
    <property type="match status" value="1"/>
</dbReference>
<dbReference type="InterPro" id="IPR001845">
    <property type="entry name" value="HTH_ArsR_DNA-bd_dom"/>
</dbReference>
<name>C8PP27_9SPIR</name>
<gene>
    <name evidence="5" type="ORF">TREVI0001_1748</name>
</gene>
<evidence type="ECO:0000256" key="3">
    <source>
        <dbReference type="ARBA" id="ARBA00023163"/>
    </source>
</evidence>
<dbReference type="PRINTS" id="PR00778">
    <property type="entry name" value="HTHARSR"/>
</dbReference>
<feature type="domain" description="HTH arsR-type" evidence="4">
    <location>
        <begin position="1"/>
        <end position="92"/>
    </location>
</feature>
<dbReference type="Proteomes" id="UP000004509">
    <property type="component" value="Unassembled WGS sequence"/>
</dbReference>
<evidence type="ECO:0000313" key="5">
    <source>
        <dbReference type="EMBL" id="EEV20890.1"/>
    </source>
</evidence>
<dbReference type="EMBL" id="ACYH01000024">
    <property type="protein sequence ID" value="EEV20890.1"/>
    <property type="molecule type" value="Genomic_DNA"/>
</dbReference>
<dbReference type="OrthoDB" id="9798835at2"/>
<dbReference type="CDD" id="cd00090">
    <property type="entry name" value="HTH_ARSR"/>
    <property type="match status" value="1"/>
</dbReference>
<dbReference type="SMART" id="SM00418">
    <property type="entry name" value="HTH_ARSR"/>
    <property type="match status" value="1"/>
</dbReference>
<proteinExistence type="predicted"/>
<protein>
    <submittedName>
        <fullName evidence="5">Transcriptional regulator, ArsR family</fullName>
    </submittedName>
</protein>
<dbReference type="RefSeq" id="WP_006188295.1">
    <property type="nucleotide sequence ID" value="NZ_ACYH01000024.1"/>
</dbReference>
<organism evidence="5 6">
    <name type="scientific">Treponema vincentii ATCC 35580</name>
    <dbReference type="NCBI Taxonomy" id="596324"/>
    <lineage>
        <taxon>Bacteria</taxon>
        <taxon>Pseudomonadati</taxon>
        <taxon>Spirochaetota</taxon>
        <taxon>Spirochaetia</taxon>
        <taxon>Spirochaetales</taxon>
        <taxon>Treponemataceae</taxon>
        <taxon>Treponema</taxon>
    </lineage>
</organism>
<evidence type="ECO:0000313" key="6">
    <source>
        <dbReference type="Proteomes" id="UP000004509"/>
    </source>
</evidence>
<dbReference type="InterPro" id="IPR051081">
    <property type="entry name" value="HTH_MetalResp_TranReg"/>
</dbReference>
<dbReference type="PANTHER" id="PTHR33154">
    <property type="entry name" value="TRANSCRIPTIONAL REGULATOR, ARSR FAMILY"/>
    <property type="match status" value="1"/>
</dbReference>
<dbReference type="GO" id="GO:0003700">
    <property type="term" value="F:DNA-binding transcription factor activity"/>
    <property type="evidence" value="ECO:0007669"/>
    <property type="project" value="InterPro"/>
</dbReference>
<dbReference type="InterPro" id="IPR011991">
    <property type="entry name" value="ArsR-like_HTH"/>
</dbReference>
<keyword evidence="3" id="KW-0804">Transcription</keyword>
<dbReference type="PROSITE" id="PS50987">
    <property type="entry name" value="HTH_ARSR_2"/>
    <property type="match status" value="1"/>
</dbReference>
<keyword evidence="1" id="KW-0805">Transcription regulation</keyword>
<dbReference type="AlphaFoldDB" id="C8PP27"/>
<dbReference type="InterPro" id="IPR036388">
    <property type="entry name" value="WH-like_DNA-bd_sf"/>
</dbReference>
<dbReference type="GO" id="GO:0003677">
    <property type="term" value="F:DNA binding"/>
    <property type="evidence" value="ECO:0007669"/>
    <property type="project" value="UniProtKB-KW"/>
</dbReference>
<dbReference type="InterPro" id="IPR036390">
    <property type="entry name" value="WH_DNA-bd_sf"/>
</dbReference>
<dbReference type="STRING" id="596324.TREVI0001_1748"/>
<dbReference type="Gene3D" id="1.10.10.10">
    <property type="entry name" value="Winged helix-like DNA-binding domain superfamily/Winged helix DNA-binding domain"/>
    <property type="match status" value="1"/>
</dbReference>
<dbReference type="Pfam" id="PF01022">
    <property type="entry name" value="HTH_5"/>
    <property type="match status" value="1"/>
</dbReference>
<dbReference type="SUPFAM" id="SSF46785">
    <property type="entry name" value="Winged helix' DNA-binding domain"/>
    <property type="match status" value="1"/>
</dbReference>
<reference evidence="5 6" key="1">
    <citation type="submission" date="2009-07" db="EMBL/GenBank/DDBJ databases">
        <authorList>
            <person name="Madupu R."/>
            <person name="Sebastian Y."/>
            <person name="Durkin A.S."/>
            <person name="Torralba M."/>
            <person name="Methe B."/>
            <person name="Sutton G.G."/>
            <person name="Strausberg R.L."/>
            <person name="Nelson K.E."/>
        </authorList>
    </citation>
    <scope>NUCLEOTIDE SEQUENCE [LARGE SCALE GENOMIC DNA]</scope>
    <source>
        <strain evidence="5 6">ATCC 35580</strain>
    </source>
</reference>
<accession>C8PP27</accession>
<keyword evidence="2" id="KW-0238">DNA-binding</keyword>
<dbReference type="PANTHER" id="PTHR33154:SF18">
    <property type="entry name" value="ARSENICAL RESISTANCE OPERON REPRESSOR"/>
    <property type="match status" value="1"/>
</dbReference>
<evidence type="ECO:0000259" key="4">
    <source>
        <dbReference type="PROSITE" id="PS50987"/>
    </source>
</evidence>
<evidence type="ECO:0000256" key="1">
    <source>
        <dbReference type="ARBA" id="ARBA00023015"/>
    </source>
</evidence>
<comment type="caution">
    <text evidence="5">The sequence shown here is derived from an EMBL/GenBank/DDBJ whole genome shotgun (WGS) entry which is preliminary data.</text>
</comment>